<dbReference type="RefSeq" id="WP_106892733.1">
    <property type="nucleotide sequence ID" value="NZ_CP027860.1"/>
</dbReference>
<name>A0A2P1PVK7_9GAMM</name>
<evidence type="ECO:0000256" key="1">
    <source>
        <dbReference type="SAM" id="MobiDB-lite"/>
    </source>
</evidence>
<gene>
    <name evidence="2" type="ORF">C7S18_17225</name>
</gene>
<dbReference type="Proteomes" id="UP000241074">
    <property type="component" value="Chromosome"/>
</dbReference>
<dbReference type="AlphaFoldDB" id="A0A2P1PVK7"/>
<reference evidence="2 3" key="1">
    <citation type="submission" date="2018-03" db="EMBL/GenBank/DDBJ databases">
        <title>Ahniella affigens gen. nov., sp. nov., a gammaproteobacterium isolated from sandy soil near a stream.</title>
        <authorList>
            <person name="Ko Y."/>
            <person name="Kim J.-H."/>
        </authorList>
    </citation>
    <scope>NUCLEOTIDE SEQUENCE [LARGE SCALE GENOMIC DNA]</scope>
    <source>
        <strain evidence="2 3">D13</strain>
    </source>
</reference>
<dbReference type="KEGG" id="xba:C7S18_17225"/>
<accession>A0A2P1PVK7</accession>
<feature type="region of interest" description="Disordered" evidence="1">
    <location>
        <begin position="157"/>
        <end position="178"/>
    </location>
</feature>
<keyword evidence="3" id="KW-1185">Reference proteome</keyword>
<proteinExistence type="predicted"/>
<sequence length="227" mass="24023">MRYVWLALMLGLIAGCGRSGSVPDGAYLRTEFAGGYLSNRLFVFQNGQVAGDVGGDLEHFDFAKHRQVSPTWIGTYERHGDTLKIVWADGTVQEGPIRIDSSGEGFDFYGYGHAPIKPIDDAGRVQGRYYGGASYGGISTAYDITFNGNGQYVSNQAASVRSTSDGSEVSGGSHGGDRGTYAIRGNVLTLNGSGGSQSVQLYQVPTSGTGPIELLIMDGTVLTRDGD</sequence>
<dbReference type="PROSITE" id="PS51257">
    <property type="entry name" value="PROKAR_LIPOPROTEIN"/>
    <property type="match status" value="1"/>
</dbReference>
<feature type="compositionally biased region" description="Polar residues" evidence="1">
    <location>
        <begin position="157"/>
        <end position="167"/>
    </location>
</feature>
<evidence type="ECO:0000313" key="2">
    <source>
        <dbReference type="EMBL" id="AVP98814.1"/>
    </source>
</evidence>
<organism evidence="2 3">
    <name type="scientific">Ahniella affigens</name>
    <dbReference type="NCBI Taxonomy" id="2021234"/>
    <lineage>
        <taxon>Bacteria</taxon>
        <taxon>Pseudomonadati</taxon>
        <taxon>Pseudomonadota</taxon>
        <taxon>Gammaproteobacteria</taxon>
        <taxon>Lysobacterales</taxon>
        <taxon>Rhodanobacteraceae</taxon>
        <taxon>Ahniella</taxon>
    </lineage>
</organism>
<dbReference type="EMBL" id="CP027860">
    <property type="protein sequence ID" value="AVP98814.1"/>
    <property type="molecule type" value="Genomic_DNA"/>
</dbReference>
<evidence type="ECO:0000313" key="3">
    <source>
        <dbReference type="Proteomes" id="UP000241074"/>
    </source>
</evidence>
<protein>
    <submittedName>
        <fullName evidence="2">Uncharacterized protein</fullName>
    </submittedName>
</protein>
<reference evidence="2 3" key="2">
    <citation type="submission" date="2018-03" db="EMBL/GenBank/DDBJ databases">
        <authorList>
            <person name="Keele B.F."/>
        </authorList>
    </citation>
    <scope>NUCLEOTIDE SEQUENCE [LARGE SCALE GENOMIC DNA]</scope>
    <source>
        <strain evidence="2 3">D13</strain>
    </source>
</reference>